<dbReference type="Pfam" id="PF25481">
    <property type="entry name" value="Nucleoprot-TPR"/>
    <property type="match status" value="1"/>
</dbReference>
<dbReference type="Pfam" id="PF07926">
    <property type="entry name" value="TPR_MLP1_2"/>
    <property type="match status" value="1"/>
</dbReference>
<evidence type="ECO:0008006" key="11">
    <source>
        <dbReference type="Google" id="ProtNLM"/>
    </source>
</evidence>
<feature type="region of interest" description="Disordered" evidence="5">
    <location>
        <begin position="1799"/>
        <end position="1886"/>
    </location>
</feature>
<feature type="region of interest" description="Disordered" evidence="5">
    <location>
        <begin position="673"/>
        <end position="701"/>
    </location>
</feature>
<name>A0AAN8N179_9PEZI</name>
<feature type="coiled-coil region" evidence="4">
    <location>
        <begin position="593"/>
        <end position="660"/>
    </location>
</feature>
<feature type="region of interest" description="Disordered" evidence="5">
    <location>
        <begin position="1644"/>
        <end position="1678"/>
    </location>
</feature>
<keyword evidence="2 4" id="KW-0175">Coiled coil</keyword>
<dbReference type="GO" id="GO:0006606">
    <property type="term" value="P:protein import into nucleus"/>
    <property type="evidence" value="ECO:0007669"/>
    <property type="project" value="InterPro"/>
</dbReference>
<feature type="compositionally biased region" description="Basic and acidic residues" evidence="5">
    <location>
        <begin position="691"/>
        <end position="701"/>
    </location>
</feature>
<feature type="compositionally biased region" description="Basic and acidic residues" evidence="5">
    <location>
        <begin position="1841"/>
        <end position="1874"/>
    </location>
</feature>
<keyword evidence="10" id="KW-1185">Reference proteome</keyword>
<feature type="domain" description="Nucleoprotein TPR/MPL1" evidence="7">
    <location>
        <begin position="195"/>
        <end position="272"/>
    </location>
</feature>
<feature type="region of interest" description="Disordered" evidence="5">
    <location>
        <begin position="1708"/>
        <end position="1733"/>
    </location>
</feature>
<feature type="compositionally biased region" description="Low complexity" evidence="5">
    <location>
        <begin position="1486"/>
        <end position="1506"/>
    </location>
</feature>
<feature type="region of interest" description="Disordered" evidence="5">
    <location>
        <begin position="1902"/>
        <end position="2122"/>
    </location>
</feature>
<sequence length="2122" mass="238248">MEVDVPPIQTSQLTPGNYDIPKISAFLELPQVNIEALASISEAFATAILEAITTKARFHDELKADKLRLEVELEQNTRTSNARVNNMKSRMETSQVETQELRKQVAEFETKCRTLEADLSHLRTSTSSSTEETRTLKARISTLESEKRETLEAYTRKLNEVEDLQGEYSRQQSKIMELRREVGTVESRAQQAESAQTAAKFREQTMKQELEIIKRNNEWLESELTIKQNEHSKYRKERSAQISHLERNLEDAQSKSHMAEQKANSLTKRYEEVCHKVEESQLKIKALTEDLASREDDFRTEISNAKRLADLWENSTKSARDRIKQLEDLREQQQSQMAEEVGRVQALNEALKEEQGVLHKKIQELEVQIERLETDLGLYASGAIQPIAQSPAASRRGRNAMTPVRGTGTPERHLVSPAAHAIVMSQKSGMSLTEVYTDYAAVKRELEAANHRNQRLQESFDELIHELEDKGPEFENQKAELDRAAEEIVILSELLQEANNNNERGTKELKSVKKQLKEDTKQIESLKQQIRDSSSQIQFLLAEVQHLSQGMGPMSAADQARFRKMAIQGISMGLPQTDTDRLISERLVVFANIKELQEQNSELLRAARAVGKQLEDHEEQMRMEAEGAKTRELQEMQQTLDGMRDEIRNLEKRAETFVRERDMFRRMLQHRNQLPAEMQADNETNPLRQSTRTEPDTTDKTDYGQLLRELQQSFDQYKMEASTDQKTLREQANAVQNERNELQIQVTRVNGQLELAASRYEMLNGNLEMMNNENRELRKRNQELSDLHAKLDLRSQQIEQELVENRSILDSVRNDNVKLKAEKDLWKNIEERLSKDNDSLVSERAQLKSTISSLQAMQTEKEQLEIEAKRRLTTQLGRLEGELESTKKRLTDEVEETRKLQLRRDTEATAAQKKIDEVNAALASAREGMVAAKTTQDHLQSRVDELQISLKAAEEKISVLQPQNNPNAEEEALSREQDLQIEISELTRNLELARADLESARADVEKYKEISQSSEDALESINASHETYVQDTEQQLEEKNAKIQDLEQRVQEITTELQTSNEELSNLRQEQAENVRIKDDQLKLQESEITSLKEEVQSQMVTSKRHQDDLKRQAQIAQEAQQSYEQELMKHAQAADTLQKIRTEYTNLKMQVHGFKTEAETAKSMLESSTSSWETQKETYEKELKDVRARCDDLIKQNKLVHDQFEVVSQQIADLQKDRERAIGELAVATSDQSLEELREVITYLRREKEIVDVQLELQTQEAKRLKVQLDHTRKQLDEVRVTLSEERAKETEAMRLAAQNEEIKQKMGELTVIRESNVTLRAERDKFAGMVEQLRKEAADLKAKMEPLEEKITMLEGDVEVKDGQMKLLQEDNERWKARTNQILQKYDRIDPAELEGLKDQLKSVQEELQETQAKLVASEARLQASGTEIQTKSAEAAELLAKEGVKWKARLDKLVTETKEKLAARRQLIEEQKREITDLKQALEQTQAAATSSSANSEEALNQARAAMETEKNALQQQFQAQQAQQAQQAAEIQRLTQELANCNTRLEEARNQASTLEAQLAAARAAQPPSTEAPAASTEQIEAEVERRIAERLPEIEAAAAATATAAAAATVASNTDQQANSEVNTEAIVEQRLAEEKQRFEEEKKRLRESYTASARNHVSKMTAAKDKELADATTARDKEIADLKAANEQLGTQVSELQASVEAAKAAAPTAEGAPAPAPAPSGDLSEIEAQLRAELQTAQEKIEAIEKERAEVEKKLETTSAAQKRHEENMKAIIKKNVEARVAQQREKLDKEFAEKLEAAKKELPPAAAPADPSDAPAPTAPTAGNESNEAEINTLKEQHAAELLARDQELTKKLEDARESGRKEMQMRTRVQVSMLEKKNKDLTEKVKALEGVPGAQLTLQSPGHQPPSQIPQPGGPVPAFAMQRASTPNQLAPAFGPQTTPQIAPAFGQPHPQQQGIPQPSGIPQPGGNQGTGPGVLKNMRGGIQSGIPRGGGNIRGAFGAPRGGMQSGIPQPQAPQPVFGAAPAGQPQSQLPRGGAAGRGAFGHRLSRGGPGAIAVQPHPAPAPSGIPVPGQNAPNAQLSAQARAFTPTIGKRTREDGEVVDDDPLKKQKSEE</sequence>
<evidence type="ECO:0000259" key="7">
    <source>
        <dbReference type="Pfam" id="PF25481"/>
    </source>
</evidence>
<dbReference type="GO" id="GO:0006406">
    <property type="term" value="P:mRNA export from nucleus"/>
    <property type="evidence" value="ECO:0007669"/>
    <property type="project" value="TreeGrafter"/>
</dbReference>
<evidence type="ECO:0000256" key="5">
    <source>
        <dbReference type="SAM" id="MobiDB-lite"/>
    </source>
</evidence>
<organism evidence="9 10">
    <name type="scientific">Orbilia javanica</name>
    <dbReference type="NCBI Taxonomy" id="47235"/>
    <lineage>
        <taxon>Eukaryota</taxon>
        <taxon>Fungi</taxon>
        <taxon>Dikarya</taxon>
        <taxon>Ascomycota</taxon>
        <taxon>Pezizomycotina</taxon>
        <taxon>Orbiliomycetes</taxon>
        <taxon>Orbiliales</taxon>
        <taxon>Orbiliaceae</taxon>
        <taxon>Orbilia</taxon>
    </lineage>
</organism>
<feature type="coiled-coil region" evidence="4">
    <location>
        <begin position="439"/>
        <end position="543"/>
    </location>
</feature>
<feature type="coiled-coil region" evidence="4">
    <location>
        <begin position="718"/>
        <end position="801"/>
    </location>
</feature>
<accession>A0AAN8N179</accession>
<evidence type="ECO:0000313" key="10">
    <source>
        <dbReference type="Proteomes" id="UP001313282"/>
    </source>
</evidence>
<dbReference type="InterPro" id="IPR057974">
    <property type="entry name" value="NUA/TPR/MLP1-2-like_dom"/>
</dbReference>
<feature type="coiled-coil region" evidence="4">
    <location>
        <begin position="936"/>
        <end position="1127"/>
    </location>
</feature>
<evidence type="ECO:0000259" key="8">
    <source>
        <dbReference type="Pfam" id="PF25785"/>
    </source>
</evidence>
<comment type="caution">
    <text evidence="9">The sequence shown here is derived from an EMBL/GenBank/DDBJ whole genome shotgun (WGS) entry which is preliminary data.</text>
</comment>
<keyword evidence="3" id="KW-0539">Nucleus</keyword>
<dbReference type="PANTHER" id="PTHR18898">
    <property type="entry name" value="NUCLEOPROTEIN TPR-RELATED"/>
    <property type="match status" value="1"/>
</dbReference>
<proteinExistence type="predicted"/>
<feature type="coiled-coil region" evidence="4">
    <location>
        <begin position="59"/>
        <end position="118"/>
    </location>
</feature>
<gene>
    <name evidence="9" type="ORF">TWF718_001708</name>
</gene>
<feature type="compositionally biased region" description="Basic and acidic residues" evidence="5">
    <location>
        <begin position="1644"/>
        <end position="1653"/>
    </location>
</feature>
<dbReference type="InterPro" id="IPR012929">
    <property type="entry name" value="Nucleoprot-TPR/MLP1-2_dom"/>
</dbReference>
<dbReference type="EMBL" id="JAVHNR010000001">
    <property type="protein sequence ID" value="KAK6357396.1"/>
    <property type="molecule type" value="Genomic_DNA"/>
</dbReference>
<feature type="compositionally biased region" description="Low complexity" evidence="5">
    <location>
        <begin position="1956"/>
        <end position="1975"/>
    </location>
</feature>
<feature type="compositionally biased region" description="Low complexity" evidence="5">
    <location>
        <begin position="1811"/>
        <end position="1830"/>
    </location>
</feature>
<dbReference type="InterPro" id="IPR057577">
    <property type="entry name" value="Nucleoprot-TPR/MLP1_dom"/>
</dbReference>
<feature type="coiled-coil region" evidence="4">
    <location>
        <begin position="1256"/>
        <end position="1423"/>
    </location>
</feature>
<evidence type="ECO:0000256" key="3">
    <source>
        <dbReference type="ARBA" id="ARBA00023242"/>
    </source>
</evidence>
<dbReference type="PANTHER" id="PTHR18898:SF2">
    <property type="entry name" value="NUCLEOPROTEIN TPR"/>
    <property type="match status" value="1"/>
</dbReference>
<feature type="coiled-coil region" evidence="4">
    <location>
        <begin position="847"/>
        <end position="900"/>
    </location>
</feature>
<protein>
    <recommendedName>
        <fullName evidence="11">Nucleoprotein TPR/MLP1 domain-containing protein</fullName>
    </recommendedName>
</protein>
<feature type="compositionally biased region" description="Polar residues" evidence="5">
    <location>
        <begin position="681"/>
        <end position="690"/>
    </location>
</feature>
<feature type="coiled-coil region" evidence="4">
    <location>
        <begin position="144"/>
        <end position="375"/>
    </location>
</feature>
<feature type="compositionally biased region" description="Pro residues" evidence="5">
    <location>
        <begin position="1912"/>
        <end position="1924"/>
    </location>
</feature>
<dbReference type="Pfam" id="PF25785">
    <property type="entry name" value="TPR"/>
    <property type="match status" value="1"/>
</dbReference>
<evidence type="ECO:0000259" key="6">
    <source>
        <dbReference type="Pfam" id="PF07926"/>
    </source>
</evidence>
<feature type="coiled-coil region" evidence="4">
    <location>
        <begin position="1170"/>
        <end position="1232"/>
    </location>
</feature>
<evidence type="ECO:0000256" key="4">
    <source>
        <dbReference type="SAM" id="Coils"/>
    </source>
</evidence>
<dbReference type="GO" id="GO:0017056">
    <property type="term" value="F:structural constituent of nuclear pore"/>
    <property type="evidence" value="ECO:0007669"/>
    <property type="project" value="TreeGrafter"/>
</dbReference>
<dbReference type="GO" id="GO:0005643">
    <property type="term" value="C:nuclear pore"/>
    <property type="evidence" value="ECO:0007669"/>
    <property type="project" value="TreeGrafter"/>
</dbReference>
<feature type="domain" description="Nucleoprotein TPR/MLP1-2" evidence="6">
    <location>
        <begin position="1081"/>
        <end position="1207"/>
    </location>
</feature>
<feature type="compositionally biased region" description="Basic and acidic residues" evidence="5">
    <location>
        <begin position="1668"/>
        <end position="1678"/>
    </location>
</feature>
<dbReference type="SUPFAM" id="SSF57997">
    <property type="entry name" value="Tropomyosin"/>
    <property type="match status" value="1"/>
</dbReference>
<feature type="compositionally biased region" description="Basic and acidic residues" evidence="5">
    <location>
        <begin position="1799"/>
        <end position="1810"/>
    </location>
</feature>
<reference evidence="9 10" key="1">
    <citation type="submission" date="2019-10" db="EMBL/GenBank/DDBJ databases">
        <authorList>
            <person name="Palmer J.M."/>
        </authorList>
    </citation>
    <scope>NUCLEOTIDE SEQUENCE [LARGE SCALE GENOMIC DNA]</scope>
    <source>
        <strain evidence="9 10">TWF718</strain>
    </source>
</reference>
<feature type="domain" description="NUA/TPR/MLP1-2-like" evidence="8">
    <location>
        <begin position="508"/>
        <end position="618"/>
    </location>
</feature>
<dbReference type="Proteomes" id="UP001313282">
    <property type="component" value="Unassembled WGS sequence"/>
</dbReference>
<evidence type="ECO:0000256" key="1">
    <source>
        <dbReference type="ARBA" id="ARBA00004123"/>
    </source>
</evidence>
<evidence type="ECO:0000313" key="9">
    <source>
        <dbReference type="EMBL" id="KAK6357396.1"/>
    </source>
</evidence>
<comment type="subcellular location">
    <subcellularLocation>
        <location evidence="1">Nucleus</location>
    </subcellularLocation>
</comment>
<feature type="compositionally biased region" description="Low complexity" evidence="5">
    <location>
        <begin position="1708"/>
        <end position="1720"/>
    </location>
</feature>
<evidence type="ECO:0000256" key="2">
    <source>
        <dbReference type="ARBA" id="ARBA00023054"/>
    </source>
</evidence>
<feature type="region of interest" description="Disordered" evidence="5">
    <location>
        <begin position="1486"/>
        <end position="1510"/>
    </location>
</feature>
<feature type="compositionally biased region" description="Basic and acidic residues" evidence="5">
    <location>
        <begin position="2102"/>
        <end position="2122"/>
    </location>
</feature>